<dbReference type="EMBL" id="JAUKUD010000007">
    <property type="protein sequence ID" value="KAK0738253.1"/>
    <property type="molecule type" value="Genomic_DNA"/>
</dbReference>
<feature type="compositionally biased region" description="Pro residues" evidence="2">
    <location>
        <begin position="184"/>
        <end position="197"/>
    </location>
</feature>
<accession>A0AA40BQ95</accession>
<keyword evidence="1" id="KW-0863">Zinc-finger</keyword>
<feature type="compositionally biased region" description="Low complexity" evidence="2">
    <location>
        <begin position="407"/>
        <end position="421"/>
    </location>
</feature>
<feature type="compositionally biased region" description="Pro residues" evidence="2">
    <location>
        <begin position="434"/>
        <end position="444"/>
    </location>
</feature>
<dbReference type="AlphaFoldDB" id="A0AA40BQ95"/>
<evidence type="ECO:0000313" key="4">
    <source>
        <dbReference type="EMBL" id="KAK0738253.1"/>
    </source>
</evidence>
<feature type="domain" description="C2H2-type" evidence="3">
    <location>
        <begin position="294"/>
        <end position="329"/>
    </location>
</feature>
<gene>
    <name evidence="4" type="ORF">B0T18DRAFT_433094</name>
</gene>
<keyword evidence="5" id="KW-1185">Reference proteome</keyword>
<feature type="compositionally biased region" description="Polar residues" evidence="2">
    <location>
        <begin position="69"/>
        <end position="79"/>
    </location>
</feature>
<dbReference type="InterPro" id="IPR013087">
    <property type="entry name" value="Znf_C2H2_type"/>
</dbReference>
<dbReference type="GO" id="GO:0008270">
    <property type="term" value="F:zinc ion binding"/>
    <property type="evidence" value="ECO:0007669"/>
    <property type="project" value="UniProtKB-KW"/>
</dbReference>
<reference evidence="4" key="1">
    <citation type="submission" date="2023-06" db="EMBL/GenBank/DDBJ databases">
        <title>Genome-scale phylogeny and comparative genomics of the fungal order Sordariales.</title>
        <authorList>
            <consortium name="Lawrence Berkeley National Laboratory"/>
            <person name="Hensen N."/>
            <person name="Bonometti L."/>
            <person name="Westerberg I."/>
            <person name="Brannstrom I.O."/>
            <person name="Guillou S."/>
            <person name="Cros-Aarteil S."/>
            <person name="Calhoun S."/>
            <person name="Haridas S."/>
            <person name="Kuo A."/>
            <person name="Mondo S."/>
            <person name="Pangilinan J."/>
            <person name="Riley R."/>
            <person name="LaButti K."/>
            <person name="Andreopoulos B."/>
            <person name="Lipzen A."/>
            <person name="Chen C."/>
            <person name="Yanf M."/>
            <person name="Daum C."/>
            <person name="Ng V."/>
            <person name="Clum A."/>
            <person name="Steindorff A."/>
            <person name="Ohm R."/>
            <person name="Martin F."/>
            <person name="Silar P."/>
            <person name="Natvig D."/>
            <person name="Lalanne C."/>
            <person name="Gautier V."/>
            <person name="Ament-velasquez S.L."/>
            <person name="Kruys A."/>
            <person name="Hutchinson M.I."/>
            <person name="Powell A.J."/>
            <person name="Barry K."/>
            <person name="Miller A.N."/>
            <person name="Grigoriev I.V."/>
            <person name="Debuchy R."/>
            <person name="Gladieux P."/>
            <person name="Thoren M.H."/>
            <person name="Johannesson H."/>
        </authorList>
    </citation>
    <scope>NUCLEOTIDE SEQUENCE</scope>
    <source>
        <strain evidence="4">SMH3187-1</strain>
    </source>
</reference>
<evidence type="ECO:0000259" key="3">
    <source>
        <dbReference type="PROSITE" id="PS50157"/>
    </source>
</evidence>
<evidence type="ECO:0000256" key="2">
    <source>
        <dbReference type="SAM" id="MobiDB-lite"/>
    </source>
</evidence>
<dbReference type="GO" id="GO:0006355">
    <property type="term" value="P:regulation of DNA-templated transcription"/>
    <property type="evidence" value="ECO:0007669"/>
    <property type="project" value="InterPro"/>
</dbReference>
<feature type="region of interest" description="Disordered" evidence="2">
    <location>
        <begin position="343"/>
        <end position="444"/>
    </location>
</feature>
<dbReference type="PROSITE" id="PS50157">
    <property type="entry name" value="ZINC_FINGER_C2H2_2"/>
    <property type="match status" value="1"/>
</dbReference>
<dbReference type="Proteomes" id="UP001172155">
    <property type="component" value="Unassembled WGS sequence"/>
</dbReference>
<feature type="region of interest" description="Disordered" evidence="2">
    <location>
        <begin position="177"/>
        <end position="197"/>
    </location>
</feature>
<evidence type="ECO:0000313" key="5">
    <source>
        <dbReference type="Proteomes" id="UP001172155"/>
    </source>
</evidence>
<name>A0AA40BQ95_9PEZI</name>
<sequence>MHQGNHAQLPGFGASKLDHRNNALHPNIKQEYGHRSIPVLHAGSSSMERGITDNPQGLPTPDPSHDGHQQQSKASSADPTSAVGYVTQQEGRSATYSTSTSATPTSEYNLYSDSARSGSFSYGPTANHNGLHHNPVNHGGLQQHGPVSHGCANPPCDNLSCPNPACVNPGNNHPGSTVTMAPAPSNPPVPSPSPSYPPTHYQPFQGQPHGLPHGYHNPGASGMYAQPRPDWGATYAAQTSPGAMPSPHHHVFQQAQPPVPPANRQNQVYSFVPIPGAQQTKRPRRRWEDIERMYMCNHPLPGGGNCQKAYGTLNHLNAHVQMQHHGPKRTPEEFKEIRKEWKARKKEEENKRKQAEEQQRQAQAAAQPRPEPEPTQVSAPYPRSQLPLPPLGYQSQPYPTPTSMPDYGGNNAYPPYPYAQGPQGGQAGPSSHPLYPPPNGGQQN</sequence>
<feature type="compositionally biased region" description="Basic and acidic residues" evidence="2">
    <location>
        <begin position="343"/>
        <end position="359"/>
    </location>
</feature>
<protein>
    <recommendedName>
        <fullName evidence="3">C2H2-type domain-containing protein</fullName>
    </recommendedName>
</protein>
<keyword evidence="1" id="KW-0479">Metal-binding</keyword>
<proteinExistence type="predicted"/>
<feature type="region of interest" description="Disordered" evidence="2">
    <location>
        <begin position="45"/>
        <end position="110"/>
    </location>
</feature>
<dbReference type="PANTHER" id="PTHR36167:SF3">
    <property type="entry name" value="C2H2 FINGER DOMAIN TRANSCRIPTION FACTOR (EUROFUNG)-RELATED"/>
    <property type="match status" value="1"/>
</dbReference>
<comment type="caution">
    <text evidence="4">The sequence shown here is derived from an EMBL/GenBank/DDBJ whole genome shotgun (WGS) entry which is preliminary data.</text>
</comment>
<keyword evidence="1" id="KW-0862">Zinc</keyword>
<dbReference type="InterPro" id="IPR039327">
    <property type="entry name" value="CON7-like"/>
</dbReference>
<feature type="compositionally biased region" description="Low complexity" evidence="2">
    <location>
        <begin position="93"/>
        <end position="106"/>
    </location>
</feature>
<feature type="compositionally biased region" description="Polar residues" evidence="2">
    <location>
        <begin position="393"/>
        <end position="403"/>
    </location>
</feature>
<evidence type="ECO:0000256" key="1">
    <source>
        <dbReference type="PROSITE-ProRule" id="PRU00042"/>
    </source>
</evidence>
<organism evidence="4 5">
    <name type="scientific">Schizothecium vesticola</name>
    <dbReference type="NCBI Taxonomy" id="314040"/>
    <lineage>
        <taxon>Eukaryota</taxon>
        <taxon>Fungi</taxon>
        <taxon>Dikarya</taxon>
        <taxon>Ascomycota</taxon>
        <taxon>Pezizomycotina</taxon>
        <taxon>Sordariomycetes</taxon>
        <taxon>Sordariomycetidae</taxon>
        <taxon>Sordariales</taxon>
        <taxon>Schizotheciaceae</taxon>
        <taxon>Schizothecium</taxon>
    </lineage>
</organism>
<dbReference type="PANTHER" id="PTHR36167">
    <property type="entry name" value="C2H2 FINGER DOMAIN TRANSCRIPTION FACTOR (EUROFUNG)-RELATED"/>
    <property type="match status" value="1"/>
</dbReference>
<feature type="compositionally biased region" description="Polar residues" evidence="2">
    <location>
        <begin position="45"/>
        <end position="57"/>
    </location>
</feature>